<evidence type="ECO:0000313" key="2">
    <source>
        <dbReference type="EMBL" id="UKJ89581.1"/>
    </source>
</evidence>
<protein>
    <submittedName>
        <fullName evidence="2">Uncharacterized protein</fullName>
    </submittedName>
</protein>
<dbReference type="Proteomes" id="UP000244803">
    <property type="component" value="Chromosome 4"/>
</dbReference>
<feature type="region of interest" description="Disordered" evidence="1">
    <location>
        <begin position="73"/>
        <end position="102"/>
    </location>
</feature>
<accession>A0A976QSZ5</accession>
<dbReference type="AlphaFoldDB" id="A0A976QSZ5"/>
<proteinExistence type="predicted"/>
<reference evidence="2" key="1">
    <citation type="submission" date="2022-07" db="EMBL/GenBank/DDBJ databases">
        <title>Evaluation of T. orientalis genome assembly methods using nanopore sequencing and analysis of variation between genomes.</title>
        <authorList>
            <person name="Yam J."/>
            <person name="Micallef M.L."/>
            <person name="Liu M."/>
            <person name="Djordjevic S.P."/>
            <person name="Bogema D.R."/>
            <person name="Jenkins C."/>
        </authorList>
    </citation>
    <scope>NUCLEOTIDE SEQUENCE</scope>
    <source>
        <strain evidence="2">Fish Creek</strain>
    </source>
</reference>
<sequence length="212" mass="23651">MDTVSTEPGMDEGAVCKSPSTEVVDLSQVNLEVLLEDMETICSSETNGASALGDNSKNYLWCSKSSSMKYNESTKTSSLNINKSAKSSLKKSHQSNSDNDSTCGLVNIRNGGHFNMCENPSDLWFGLKMSDGTPVVINSRNRYRNNRNYKPKYKHIRKNHHKYSLNGVNDKRVSKKYYNGPIDYSGGFLSISKYIGSHRSEVYVPNSYSSIN</sequence>
<organism evidence="2 3">
    <name type="scientific">Theileria orientalis</name>
    <dbReference type="NCBI Taxonomy" id="68886"/>
    <lineage>
        <taxon>Eukaryota</taxon>
        <taxon>Sar</taxon>
        <taxon>Alveolata</taxon>
        <taxon>Apicomplexa</taxon>
        <taxon>Aconoidasida</taxon>
        <taxon>Piroplasmida</taxon>
        <taxon>Theileriidae</taxon>
        <taxon>Theileria</taxon>
    </lineage>
</organism>
<dbReference type="OrthoDB" id="349484at2759"/>
<dbReference type="EMBL" id="CP056067">
    <property type="protein sequence ID" value="UKJ89581.1"/>
    <property type="molecule type" value="Genomic_DNA"/>
</dbReference>
<gene>
    <name evidence="2" type="ORF">MACJ_002832</name>
</gene>
<evidence type="ECO:0000313" key="3">
    <source>
        <dbReference type="Proteomes" id="UP000244803"/>
    </source>
</evidence>
<feature type="compositionally biased region" description="Polar residues" evidence="1">
    <location>
        <begin position="73"/>
        <end position="87"/>
    </location>
</feature>
<name>A0A976QSZ5_THEOR</name>
<evidence type="ECO:0000256" key="1">
    <source>
        <dbReference type="SAM" id="MobiDB-lite"/>
    </source>
</evidence>